<accession>A0ABR0R1H6</accession>
<dbReference type="Gene3D" id="3.30.420.10">
    <property type="entry name" value="Ribonuclease H-like superfamily/Ribonuclease H"/>
    <property type="match status" value="1"/>
</dbReference>
<reference evidence="2 3" key="1">
    <citation type="submission" date="2023-03" db="EMBL/GenBank/DDBJ databases">
        <title>WGS of Gossypium arboreum.</title>
        <authorList>
            <person name="Yu D."/>
        </authorList>
    </citation>
    <scope>NUCLEOTIDE SEQUENCE [LARGE SCALE GENOMIC DNA]</scope>
    <source>
        <tissue evidence="2">Leaf</tissue>
    </source>
</reference>
<dbReference type="PROSITE" id="PS50879">
    <property type="entry name" value="RNASE_H_1"/>
    <property type="match status" value="1"/>
</dbReference>
<dbReference type="Gene3D" id="3.60.10.10">
    <property type="entry name" value="Endonuclease/exonuclease/phosphatase"/>
    <property type="match status" value="1"/>
</dbReference>
<dbReference type="InterPro" id="IPR002156">
    <property type="entry name" value="RNaseH_domain"/>
</dbReference>
<dbReference type="InterPro" id="IPR044730">
    <property type="entry name" value="RNase_H-like_dom_plant"/>
</dbReference>
<proteinExistence type="predicted"/>
<name>A0ABR0R1H6_GOSAR</name>
<dbReference type="PANTHER" id="PTHR33116">
    <property type="entry name" value="REVERSE TRANSCRIPTASE ZINC-BINDING DOMAIN-CONTAINING PROTEIN-RELATED-RELATED"/>
    <property type="match status" value="1"/>
</dbReference>
<keyword evidence="3" id="KW-1185">Reference proteome</keyword>
<dbReference type="Pfam" id="PF13456">
    <property type="entry name" value="RVT_3"/>
    <property type="match status" value="1"/>
</dbReference>
<comment type="caution">
    <text evidence="2">The sequence shown here is derived from an EMBL/GenBank/DDBJ whole genome shotgun (WGS) entry which is preliminary data.</text>
</comment>
<dbReference type="PANTHER" id="PTHR33116:SF86">
    <property type="entry name" value="REVERSE TRANSCRIPTASE DOMAIN-CONTAINING PROTEIN"/>
    <property type="match status" value="1"/>
</dbReference>
<dbReference type="InterPro" id="IPR000477">
    <property type="entry name" value="RT_dom"/>
</dbReference>
<feature type="domain" description="RNase H type-1" evidence="1">
    <location>
        <begin position="843"/>
        <end position="972"/>
    </location>
</feature>
<dbReference type="SUPFAM" id="SSF56219">
    <property type="entry name" value="DNase I-like"/>
    <property type="match status" value="1"/>
</dbReference>
<dbReference type="InterPro" id="IPR036691">
    <property type="entry name" value="Endo/exonu/phosph_ase_sf"/>
</dbReference>
<dbReference type="EMBL" id="JARKNE010000001">
    <property type="protein sequence ID" value="KAK5845345.1"/>
    <property type="molecule type" value="Genomic_DNA"/>
</dbReference>
<protein>
    <recommendedName>
        <fullName evidence="1">RNase H type-1 domain-containing protein</fullName>
    </recommendedName>
</protein>
<dbReference type="Proteomes" id="UP001358586">
    <property type="component" value="Chromosome 1"/>
</dbReference>
<dbReference type="Pfam" id="PF00078">
    <property type="entry name" value="RVT_1"/>
    <property type="match status" value="1"/>
</dbReference>
<evidence type="ECO:0000313" key="3">
    <source>
        <dbReference type="Proteomes" id="UP001358586"/>
    </source>
</evidence>
<organism evidence="2 3">
    <name type="scientific">Gossypium arboreum</name>
    <name type="common">Tree cotton</name>
    <name type="synonym">Gossypium nanking</name>
    <dbReference type="NCBI Taxonomy" id="29729"/>
    <lineage>
        <taxon>Eukaryota</taxon>
        <taxon>Viridiplantae</taxon>
        <taxon>Streptophyta</taxon>
        <taxon>Embryophyta</taxon>
        <taxon>Tracheophyta</taxon>
        <taxon>Spermatophyta</taxon>
        <taxon>Magnoliopsida</taxon>
        <taxon>eudicotyledons</taxon>
        <taxon>Gunneridae</taxon>
        <taxon>Pentapetalae</taxon>
        <taxon>rosids</taxon>
        <taxon>malvids</taxon>
        <taxon>Malvales</taxon>
        <taxon>Malvaceae</taxon>
        <taxon>Malvoideae</taxon>
        <taxon>Gossypium</taxon>
    </lineage>
</organism>
<dbReference type="CDD" id="cd01650">
    <property type="entry name" value="RT_nLTR_like"/>
    <property type="match status" value="1"/>
</dbReference>
<dbReference type="CDD" id="cd06222">
    <property type="entry name" value="RNase_H_like"/>
    <property type="match status" value="1"/>
</dbReference>
<dbReference type="InterPro" id="IPR036397">
    <property type="entry name" value="RNaseH_sf"/>
</dbReference>
<dbReference type="InterPro" id="IPR012337">
    <property type="entry name" value="RNaseH-like_sf"/>
</dbReference>
<sequence>MYGSPNRQKRQLLWDNLRNTVFLGQFPWMAIGDFNAILASSEKTGSLTEGIRCPHFGDFVESANLHDLGFKEPPFTWHRGSLSVRLDRALGNGAWIQNFPNCRLIHLPKIKSDHRPILLVLNSSISQPRGRPFRFLPGWIEHPGFENFLKENWDSSGNFTETLGRFTHKLKEWNKNVYGNFTTRKRDLINRIACIQKRSNYHGTHHLNQIDLSLHQELENVLHHEELLWRQKAMCDWLKMGDRNTKYFHTRALQRRKNNHIHAIRDSDGNWIYDPKLIEREANVFFQRLYKDVPDPLGTLPPNRFPHLDPVDIGFLRKPVSNEEIKVALFDMAPLKALGNDGFHALFFQKHWDFIGGTVCDWIKRIFEGNPIEADMNNTLIVLIPKVQNPETFGQFWPISLCSVLYKLTMKVIANRFRYIFCKIIAQEQAGFIAGRSINDNIILAQEVIHSMRCQKRKKWMTIKIDLEKAYDRVSWEFIEASLRATGILDYLINVIMSSISTSTMQVMWNGVPLSKFSPARGIRQGKADLKHCRILKGILDRFCALSGHKVNANKTNIFFSKGVDEDTVVLISSLLGFQRVHNLGHYLGVLLLHQRITSSTLRFVVEKVHEKLNSWEAKKLSLAGRITLAHSILLSIPSYFMQSMMIPRNTCDEIEKIIKQFIWGFSERSKKMALVGWDTICQPKECGGLGLRNLRDQNISFLMKLGSKYRLKEEFPSCINTDRGSFLWKSLSKIWSLLRENLHWSVGNGHKVKCWQDNWIPEFGPLHRFIPADAKGIPPPSPSDGPNRISWNHTSSGRVLSNVERVRRVSRKIPHAIYVVITQKIFYTYYATVQQLKMFGFRFIQVYLFTDGAVQLDSGLAAAGGVVRDKERQWIMGFHRFIGKCSVFNAELWGILEGLKLIRRLGLDHVIIHSDSLEVVESILGSISTGSNSALIRRIHNLMSQENHWFMQYIPREQNQVADCLAKQALREKGDPQVLDDPPEIARALLGRNKYSVSSYD</sequence>
<evidence type="ECO:0000313" key="2">
    <source>
        <dbReference type="EMBL" id="KAK5845345.1"/>
    </source>
</evidence>
<gene>
    <name evidence="2" type="ORF">PVK06_001517</name>
</gene>
<dbReference type="SUPFAM" id="SSF53098">
    <property type="entry name" value="Ribonuclease H-like"/>
    <property type="match status" value="1"/>
</dbReference>
<evidence type="ECO:0000259" key="1">
    <source>
        <dbReference type="PROSITE" id="PS50879"/>
    </source>
</evidence>